<name>A0A5B7CIF2_DAVIN</name>
<organism evidence="2">
    <name type="scientific">Davidia involucrata</name>
    <name type="common">Dove tree</name>
    <dbReference type="NCBI Taxonomy" id="16924"/>
    <lineage>
        <taxon>Eukaryota</taxon>
        <taxon>Viridiplantae</taxon>
        <taxon>Streptophyta</taxon>
        <taxon>Embryophyta</taxon>
        <taxon>Tracheophyta</taxon>
        <taxon>Spermatophyta</taxon>
        <taxon>Magnoliopsida</taxon>
        <taxon>eudicotyledons</taxon>
        <taxon>Gunneridae</taxon>
        <taxon>Pentapetalae</taxon>
        <taxon>asterids</taxon>
        <taxon>Cornales</taxon>
        <taxon>Nyssaceae</taxon>
        <taxon>Davidia</taxon>
    </lineage>
</organism>
<protein>
    <submittedName>
        <fullName evidence="2">Putative Retrovirus-related Pol polyprotein</fullName>
        <ecNumber evidence="2">2.7.7.64</ecNumber>
    </submittedName>
</protein>
<keyword evidence="2" id="KW-0808">Transferase</keyword>
<dbReference type="EMBL" id="GHES01048524">
    <property type="protein sequence ID" value="MPA79083.1"/>
    <property type="molecule type" value="Transcribed_RNA"/>
</dbReference>
<dbReference type="AlphaFoldDB" id="A0A5B7CIF2"/>
<gene>
    <name evidence="2" type="ORF">Din_048524</name>
</gene>
<proteinExistence type="predicted"/>
<evidence type="ECO:0000313" key="2">
    <source>
        <dbReference type="EMBL" id="MPA79083.1"/>
    </source>
</evidence>
<reference evidence="2" key="1">
    <citation type="submission" date="2019-08" db="EMBL/GenBank/DDBJ databases">
        <title>Reference gene set and small RNA set construction with multiple tissues from Davidia involucrata Baill.</title>
        <authorList>
            <person name="Yang H."/>
            <person name="Zhou C."/>
            <person name="Li G."/>
            <person name="Wang J."/>
            <person name="Gao P."/>
            <person name="Wang M."/>
            <person name="Wang R."/>
            <person name="Zhao Y."/>
        </authorList>
    </citation>
    <scope>NUCLEOTIDE SEQUENCE</scope>
    <source>
        <tissue evidence="2">Mixed with DoveR01_LX</tissue>
    </source>
</reference>
<sequence>MNSIRILLSLATNLGWSLQQLDVKNVFLHSDLEEEVYMDVPPGFPSPSSEGKVCKLKKSLYDLKQSPRAWFERFDGAMQTYGYQQSQVDHTHFIRHKHDKVTILIVYVDDIVIIGDDAEEMQTLKSYLAKEFEIKDLGSLKYFLRIEVAKS</sequence>
<dbReference type="PANTHER" id="PTHR43383">
    <property type="entry name" value="NODULIN 6"/>
    <property type="match status" value="1"/>
</dbReference>
<dbReference type="PANTHER" id="PTHR43383:SF2">
    <property type="entry name" value="AMIDOHYDROLASE 2 FAMILY PROTEIN"/>
    <property type="match status" value="1"/>
</dbReference>
<accession>A0A5B7CIF2</accession>
<dbReference type="InterPro" id="IPR013103">
    <property type="entry name" value="RVT_2"/>
</dbReference>
<keyword evidence="2" id="KW-0548">Nucleotidyltransferase</keyword>
<dbReference type="Pfam" id="PF07727">
    <property type="entry name" value="RVT_2"/>
    <property type="match status" value="1"/>
</dbReference>
<feature type="domain" description="Reverse transcriptase Ty1/copia-type" evidence="1">
    <location>
        <begin position="2"/>
        <end position="150"/>
    </location>
</feature>
<dbReference type="EC" id="2.7.7.64" evidence="2"/>
<dbReference type="InterPro" id="IPR043502">
    <property type="entry name" value="DNA/RNA_pol_sf"/>
</dbReference>
<dbReference type="GO" id="GO:0051748">
    <property type="term" value="F:UTP-monosaccharide-1-phosphate uridylyltransferase activity"/>
    <property type="evidence" value="ECO:0007669"/>
    <property type="project" value="UniProtKB-EC"/>
</dbReference>
<evidence type="ECO:0000259" key="1">
    <source>
        <dbReference type="Pfam" id="PF07727"/>
    </source>
</evidence>
<dbReference type="SUPFAM" id="SSF56672">
    <property type="entry name" value="DNA/RNA polymerases"/>
    <property type="match status" value="1"/>
</dbReference>